<dbReference type="Gene3D" id="1.25.40.10">
    <property type="entry name" value="Tetratricopeptide repeat domain"/>
    <property type="match status" value="3"/>
</dbReference>
<accession>A0A1F6T7W4</accession>
<evidence type="ECO:0000256" key="3">
    <source>
        <dbReference type="ARBA" id="ARBA00022803"/>
    </source>
</evidence>
<comment type="caution">
    <text evidence="6">The sequence shown here is derived from an EMBL/GenBank/DDBJ whole genome shotgun (WGS) entry which is preliminary data.</text>
</comment>
<comment type="similarity">
    <text evidence="4">Belongs to the LapB family.</text>
</comment>
<feature type="binding site" evidence="4">
    <location>
        <position position="375"/>
    </location>
    <ligand>
        <name>Fe cation</name>
        <dbReference type="ChEBI" id="CHEBI:24875"/>
    </ligand>
</feature>
<comment type="subcellular location">
    <subcellularLocation>
        <location evidence="4">Cell inner membrane</location>
        <topology evidence="4">Single-pass membrane protein</topology>
        <orientation evidence="4">Cytoplasmic side</orientation>
    </subcellularLocation>
</comment>
<keyword evidence="4" id="KW-0472">Membrane</keyword>
<feature type="binding site" evidence="4">
    <location>
        <position position="378"/>
    </location>
    <ligand>
        <name>Fe cation</name>
        <dbReference type="ChEBI" id="CHEBI:24875"/>
    </ligand>
</feature>
<evidence type="ECO:0000256" key="4">
    <source>
        <dbReference type="HAMAP-Rule" id="MF_00994"/>
    </source>
</evidence>
<keyword evidence="2 4" id="KW-0677">Repeat</keyword>
<dbReference type="PANTHER" id="PTHR45586:SF1">
    <property type="entry name" value="LIPOPOLYSACCHARIDE ASSEMBLY PROTEIN B"/>
    <property type="match status" value="1"/>
</dbReference>
<dbReference type="NCBIfam" id="NF008757">
    <property type="entry name" value="PRK11788.1-5"/>
    <property type="match status" value="1"/>
</dbReference>
<comment type="function">
    <text evidence="4">Modulates cellular lipopolysaccharide (LPS) levels by regulating LpxC, which is involved in lipid A biosynthesis. May act by modulating the proteolytic activity of FtsH towards LpxC. May also coordinate assembly of proteins involved in LPS synthesis at the plasma membrane.</text>
</comment>
<feature type="binding site" evidence="4">
    <location>
        <position position="361"/>
    </location>
    <ligand>
        <name>Fe cation</name>
        <dbReference type="ChEBI" id="CHEBI:24875"/>
    </ligand>
</feature>
<feature type="binding site" evidence="4">
    <location>
        <position position="364"/>
    </location>
    <ligand>
        <name>Fe cation</name>
        <dbReference type="ChEBI" id="CHEBI:24875"/>
    </ligand>
</feature>
<dbReference type="Pfam" id="PF13176">
    <property type="entry name" value="TPR_7"/>
    <property type="match status" value="1"/>
</dbReference>
<keyword evidence="3 4" id="KW-0802">TPR repeat</keyword>
<dbReference type="HAMAP" id="MF_00994">
    <property type="entry name" value="LPS_assembly_LapB"/>
    <property type="match status" value="1"/>
</dbReference>
<dbReference type="Pfam" id="PF18073">
    <property type="entry name" value="Zn_ribbon_LapB"/>
    <property type="match status" value="1"/>
</dbReference>
<dbReference type="EMBL" id="MFSQ01000035">
    <property type="protein sequence ID" value="OGI41149.1"/>
    <property type="molecule type" value="Genomic_DNA"/>
</dbReference>
<dbReference type="InterPro" id="IPR051012">
    <property type="entry name" value="CellSynth/LPSAsmb/PSIAsmb"/>
</dbReference>
<evidence type="ECO:0000313" key="6">
    <source>
        <dbReference type="EMBL" id="OGI41149.1"/>
    </source>
</evidence>
<organism evidence="6 7">
    <name type="scientific">Candidatus Muproteobacteria bacterium RBG_16_62_13</name>
    <dbReference type="NCBI Taxonomy" id="1817756"/>
    <lineage>
        <taxon>Bacteria</taxon>
        <taxon>Pseudomonadati</taxon>
        <taxon>Pseudomonadota</taxon>
        <taxon>Candidatus Muproteobacteria</taxon>
    </lineage>
</organism>
<dbReference type="InterPro" id="IPR030865">
    <property type="entry name" value="LapB"/>
</dbReference>
<keyword evidence="4" id="KW-0408">Iron</keyword>
<evidence type="ECO:0000313" key="7">
    <source>
        <dbReference type="Proteomes" id="UP000178379"/>
    </source>
</evidence>
<dbReference type="GO" id="GO:0005506">
    <property type="term" value="F:iron ion binding"/>
    <property type="evidence" value="ECO:0007669"/>
    <property type="project" value="UniProtKB-UniRule"/>
</dbReference>
<dbReference type="PANTHER" id="PTHR45586">
    <property type="entry name" value="TPR REPEAT-CONTAINING PROTEIN PA4667"/>
    <property type="match status" value="1"/>
</dbReference>
<dbReference type="InterPro" id="IPR041166">
    <property type="entry name" value="Rubredoxin_2"/>
</dbReference>
<dbReference type="GO" id="GO:0046890">
    <property type="term" value="P:regulation of lipid biosynthetic process"/>
    <property type="evidence" value="ECO:0007669"/>
    <property type="project" value="UniProtKB-UniRule"/>
</dbReference>
<evidence type="ECO:0000256" key="2">
    <source>
        <dbReference type="ARBA" id="ARBA00022737"/>
    </source>
</evidence>
<proteinExistence type="inferred from homology"/>
<evidence type="ECO:0000256" key="1">
    <source>
        <dbReference type="ARBA" id="ARBA00022723"/>
    </source>
</evidence>
<gene>
    <name evidence="4" type="primary">lapB</name>
    <name evidence="6" type="ORF">A2140_02515</name>
</gene>
<dbReference type="STRING" id="1817756.A2140_02515"/>
<name>A0A1F6T7W4_9PROT</name>
<dbReference type="Proteomes" id="UP000178379">
    <property type="component" value="Unassembled WGS sequence"/>
</dbReference>
<dbReference type="Pfam" id="PF13432">
    <property type="entry name" value="TPR_16"/>
    <property type="match status" value="1"/>
</dbReference>
<keyword evidence="4" id="KW-1003">Cell membrane</keyword>
<keyword evidence="4" id="KW-0812">Transmembrane</keyword>
<dbReference type="GO" id="GO:0009898">
    <property type="term" value="C:cytoplasmic side of plasma membrane"/>
    <property type="evidence" value="ECO:0007669"/>
    <property type="project" value="UniProtKB-UniRule"/>
</dbReference>
<evidence type="ECO:0000259" key="5">
    <source>
        <dbReference type="Pfam" id="PF18073"/>
    </source>
</evidence>
<dbReference type="InterPro" id="IPR019734">
    <property type="entry name" value="TPR_rpt"/>
</dbReference>
<feature type="domain" description="LapB rubredoxin metal binding" evidence="5">
    <location>
        <begin position="359"/>
        <end position="385"/>
    </location>
</feature>
<keyword evidence="4" id="KW-1133">Transmembrane helix</keyword>
<keyword evidence="4" id="KW-0997">Cell inner membrane</keyword>
<sequence length="391" mass="45049">MPFDFDFRDLLWLLLPVAAASGWLAARMDRHRPGRQKFDLPAAYFQGLNYLLNEQPDKAIEVFLRVLEVNSETVETHLALGSLFRRRGEVERAIRIHQNLIARPTLDKEQRTKALLELGQDYFKAGLLDRAENLFLELTEVRAHSEPALRQLLHIYQQERDWEKAISVARKLARVSEKNMDPVIAQYWCELAEAAMARGNLPQAHEALREALKTDRQCVRASILSGDLAMKQDDPREAIKNWRRIEEQDVRYLGEVAQRIADAYHRLDDHEGMSEYFRHAHAGSGDQAMALILAGIIRSQEGRKAAEKFLIQWLRGRPNVHGLYELISLNLEEAQGQTRQDLMLLKVIIESLREQQQGYVCEQCGFKGRKLHWLCPGCNRWNTIRAIGDAP</sequence>
<keyword evidence="1 4" id="KW-0479">Metal-binding</keyword>
<protein>
    <recommendedName>
        <fullName evidence="4">Lipopolysaccharide assembly protein B</fullName>
    </recommendedName>
</protein>
<feature type="topological domain" description="Cytoplasmic" evidence="4">
    <location>
        <begin position="27"/>
        <end position="391"/>
    </location>
</feature>
<dbReference type="GO" id="GO:0008653">
    <property type="term" value="P:lipopolysaccharide metabolic process"/>
    <property type="evidence" value="ECO:0007669"/>
    <property type="project" value="InterPro"/>
</dbReference>
<dbReference type="SUPFAM" id="SSF81901">
    <property type="entry name" value="HCP-like"/>
    <property type="match status" value="1"/>
</dbReference>
<dbReference type="AlphaFoldDB" id="A0A1F6T7W4"/>
<reference evidence="6 7" key="1">
    <citation type="journal article" date="2016" name="Nat. Commun.">
        <title>Thousands of microbial genomes shed light on interconnected biogeochemical processes in an aquifer system.</title>
        <authorList>
            <person name="Anantharaman K."/>
            <person name="Brown C.T."/>
            <person name="Hug L.A."/>
            <person name="Sharon I."/>
            <person name="Castelle C.J."/>
            <person name="Probst A.J."/>
            <person name="Thomas B.C."/>
            <person name="Singh A."/>
            <person name="Wilkins M.J."/>
            <person name="Karaoz U."/>
            <person name="Brodie E.L."/>
            <person name="Williams K.H."/>
            <person name="Hubbard S.S."/>
            <person name="Banfield J.F."/>
        </authorList>
    </citation>
    <scope>NUCLEOTIDE SEQUENCE [LARGE SCALE GENOMIC DNA]</scope>
</reference>
<dbReference type="InterPro" id="IPR011990">
    <property type="entry name" value="TPR-like_helical_dom_sf"/>
</dbReference>
<dbReference type="SMART" id="SM00028">
    <property type="entry name" value="TPR"/>
    <property type="match status" value="6"/>
</dbReference>